<evidence type="ECO:0000256" key="1">
    <source>
        <dbReference type="SAM" id="MobiDB-lite"/>
    </source>
</evidence>
<sequence>MKRIDEPFKRDKLSLPGKIDHSKSKEFDNDKSVLKTEKTVNPVNSDSDSERKSKDINPSTSESDSDCLKLDDEGNDSSDEDVIADRVAKDITGTKPLEIRNGDKLYVGSGICIKKEAWEKGKGVKKDSLFCNNIPFQLWGKDQMASRCLEGNAKGKTKATPRKVKVGIAMFKGRLKSRGVSDDSTVKSLVKNVCRRSFGCAFYEASRPPRKSKKQKRNSEEIDDKDKEKEDEDKEKDDEDKEKDDKDMEKEEED</sequence>
<comment type="caution">
    <text evidence="2">The sequence shown here is derived from an EMBL/GenBank/DDBJ whole genome shotgun (WGS) entry which is preliminary data.</text>
</comment>
<dbReference type="AlphaFoldDB" id="A0AAE1LU76"/>
<evidence type="ECO:0000313" key="2">
    <source>
        <dbReference type="EMBL" id="KAK3931910.1"/>
    </source>
</evidence>
<reference evidence="2" key="2">
    <citation type="journal article" date="2023" name="BMC Genomics">
        <title>Pest status, molecular evolution, and epigenetic factors derived from the genome assembly of Frankliniella fusca, a thysanopteran phytovirus vector.</title>
        <authorList>
            <person name="Catto M.A."/>
            <person name="Labadie P.E."/>
            <person name="Jacobson A.L."/>
            <person name="Kennedy G.G."/>
            <person name="Srinivasan R."/>
            <person name="Hunt B.G."/>
        </authorList>
    </citation>
    <scope>NUCLEOTIDE SEQUENCE</scope>
    <source>
        <strain evidence="2">PL_HMW_Pooled</strain>
    </source>
</reference>
<feature type="region of interest" description="Disordered" evidence="1">
    <location>
        <begin position="1"/>
        <end position="81"/>
    </location>
</feature>
<gene>
    <name evidence="2" type="ORF">KUF71_010678</name>
</gene>
<organism evidence="2 3">
    <name type="scientific">Frankliniella fusca</name>
    <dbReference type="NCBI Taxonomy" id="407009"/>
    <lineage>
        <taxon>Eukaryota</taxon>
        <taxon>Metazoa</taxon>
        <taxon>Ecdysozoa</taxon>
        <taxon>Arthropoda</taxon>
        <taxon>Hexapoda</taxon>
        <taxon>Insecta</taxon>
        <taxon>Pterygota</taxon>
        <taxon>Neoptera</taxon>
        <taxon>Paraneoptera</taxon>
        <taxon>Thysanoptera</taxon>
        <taxon>Terebrantia</taxon>
        <taxon>Thripoidea</taxon>
        <taxon>Thripidae</taxon>
        <taxon>Frankliniella</taxon>
    </lineage>
</organism>
<feature type="compositionally biased region" description="Basic and acidic residues" evidence="1">
    <location>
        <begin position="217"/>
        <end position="228"/>
    </location>
</feature>
<reference evidence="2" key="1">
    <citation type="submission" date="2021-07" db="EMBL/GenBank/DDBJ databases">
        <authorList>
            <person name="Catto M.A."/>
            <person name="Jacobson A."/>
            <person name="Kennedy G."/>
            <person name="Labadie P."/>
            <person name="Hunt B.G."/>
            <person name="Srinivasan R."/>
        </authorList>
    </citation>
    <scope>NUCLEOTIDE SEQUENCE</scope>
    <source>
        <strain evidence="2">PL_HMW_Pooled</strain>
        <tissue evidence="2">Head</tissue>
    </source>
</reference>
<evidence type="ECO:0000313" key="3">
    <source>
        <dbReference type="Proteomes" id="UP001219518"/>
    </source>
</evidence>
<accession>A0AAE1LU76</accession>
<dbReference type="Proteomes" id="UP001219518">
    <property type="component" value="Unassembled WGS sequence"/>
</dbReference>
<feature type="compositionally biased region" description="Basic and acidic residues" evidence="1">
    <location>
        <begin position="1"/>
        <end position="38"/>
    </location>
</feature>
<feature type="compositionally biased region" description="Acidic residues" evidence="1">
    <location>
        <begin position="229"/>
        <end position="242"/>
    </location>
</feature>
<proteinExistence type="predicted"/>
<feature type="region of interest" description="Disordered" evidence="1">
    <location>
        <begin position="206"/>
        <end position="254"/>
    </location>
</feature>
<keyword evidence="3" id="KW-1185">Reference proteome</keyword>
<name>A0AAE1LU76_9NEOP</name>
<dbReference type="EMBL" id="JAHWGI010001431">
    <property type="protein sequence ID" value="KAK3931910.1"/>
    <property type="molecule type" value="Genomic_DNA"/>
</dbReference>
<feature type="compositionally biased region" description="Basic and acidic residues" evidence="1">
    <location>
        <begin position="243"/>
        <end position="254"/>
    </location>
</feature>
<protein>
    <submittedName>
        <fullName evidence="2">BEN domain-containing protein 5</fullName>
    </submittedName>
</protein>